<evidence type="ECO:0000256" key="1">
    <source>
        <dbReference type="SAM" id="SignalP"/>
    </source>
</evidence>
<dbReference type="InterPro" id="IPR006311">
    <property type="entry name" value="TAT_signal"/>
</dbReference>
<gene>
    <name evidence="2" type="ORF">IRI77_17575</name>
</gene>
<feature type="chain" id="PRO_5032494644" description="DUF1552 domain-containing protein" evidence="1">
    <location>
        <begin position="29"/>
        <end position="370"/>
    </location>
</feature>
<dbReference type="AlphaFoldDB" id="A0A7S7NXL9"/>
<reference evidence="2 3" key="1">
    <citation type="submission" date="2020-10" db="EMBL/GenBank/DDBJ databases">
        <title>Complete genome sequence of Paludibaculum fermentans P105T, a facultatively anaerobic acidobacterium capable of dissimilatory Fe(III) reduction.</title>
        <authorList>
            <person name="Dedysh S.N."/>
            <person name="Beletsky A.V."/>
            <person name="Kulichevskaya I.S."/>
            <person name="Mardanov A.V."/>
            <person name="Ravin N.V."/>
        </authorList>
    </citation>
    <scope>NUCLEOTIDE SEQUENCE [LARGE SCALE GENOMIC DNA]</scope>
    <source>
        <strain evidence="2 3">P105</strain>
    </source>
</reference>
<dbReference type="RefSeq" id="WP_194453337.1">
    <property type="nucleotide sequence ID" value="NZ_CP063849.1"/>
</dbReference>
<proteinExistence type="predicted"/>
<evidence type="ECO:0000313" key="2">
    <source>
        <dbReference type="EMBL" id="QOY91683.1"/>
    </source>
</evidence>
<feature type="signal peptide" evidence="1">
    <location>
        <begin position="1"/>
        <end position="28"/>
    </location>
</feature>
<accession>A0A7S7NXL9</accession>
<dbReference type="Proteomes" id="UP000593892">
    <property type="component" value="Chromosome"/>
</dbReference>
<keyword evidence="1" id="KW-0732">Signal</keyword>
<dbReference type="SUPFAM" id="SSF53649">
    <property type="entry name" value="Alkaline phosphatase-like"/>
    <property type="match status" value="1"/>
</dbReference>
<keyword evidence="3" id="KW-1185">Reference proteome</keyword>
<dbReference type="EMBL" id="CP063849">
    <property type="protein sequence ID" value="QOY91683.1"/>
    <property type="molecule type" value="Genomic_DNA"/>
</dbReference>
<dbReference type="PROSITE" id="PS51318">
    <property type="entry name" value="TAT"/>
    <property type="match status" value="1"/>
</dbReference>
<evidence type="ECO:0000313" key="3">
    <source>
        <dbReference type="Proteomes" id="UP000593892"/>
    </source>
</evidence>
<dbReference type="Gene3D" id="3.40.720.10">
    <property type="entry name" value="Alkaline Phosphatase, subunit A"/>
    <property type="match status" value="1"/>
</dbReference>
<organism evidence="2 3">
    <name type="scientific">Paludibaculum fermentans</name>
    <dbReference type="NCBI Taxonomy" id="1473598"/>
    <lineage>
        <taxon>Bacteria</taxon>
        <taxon>Pseudomonadati</taxon>
        <taxon>Acidobacteriota</taxon>
        <taxon>Terriglobia</taxon>
        <taxon>Bryobacterales</taxon>
        <taxon>Bryobacteraceae</taxon>
        <taxon>Paludibaculum</taxon>
    </lineage>
</organism>
<dbReference type="InterPro" id="IPR017850">
    <property type="entry name" value="Alkaline_phosphatase_core_sf"/>
</dbReference>
<name>A0A7S7NXL9_PALFE</name>
<protein>
    <recommendedName>
        <fullName evidence="4">DUF1552 domain-containing protein</fullName>
    </recommendedName>
</protein>
<evidence type="ECO:0008006" key="4">
    <source>
        <dbReference type="Google" id="ProtNLM"/>
    </source>
</evidence>
<dbReference type="KEGG" id="pfer:IRI77_17575"/>
<sequence length="370" mass="40890">MMNRRTLIQTLIAAVAQRLAAAPAAAHARSKRLVLVTIGGIRRQESFSEKGIVNVPRLFNDLLPQSLFYPYTVNEGVTSHFNSIASILTGVWQHVDDWGSEKPAHPTMFHYLKAGRPADPNDCWVVTSNKQLTANISPGINVILAKQLLIEAVERIIMGQSSRKTLEREQLLQEMKAVLETDYERIGWGVPATSTFQDPAVKKTFVDALAGFIHGPTAPVSGDELTLTVGMEVLKRLAPAMLMMNFSDVEVAHSGSYSLHLGGIRRSDMLCHKLWQFIQASPELKENTTLLIMNEFGRDPDGSSTNGFFNHRTDTETCRMAWSMVLGPAIRKPQVVERVVRQIDFAPSMGSWMGFEAVKAAGAHLPEIVG</sequence>